<dbReference type="AlphaFoldDB" id="A0A4R3JQ29"/>
<organism evidence="1 2">
    <name type="scientific">Primorskyibacter sedentarius</name>
    <dbReference type="NCBI Taxonomy" id="745311"/>
    <lineage>
        <taxon>Bacteria</taxon>
        <taxon>Pseudomonadati</taxon>
        <taxon>Pseudomonadota</taxon>
        <taxon>Alphaproteobacteria</taxon>
        <taxon>Rhodobacterales</taxon>
        <taxon>Roseobacteraceae</taxon>
        <taxon>Primorskyibacter</taxon>
    </lineage>
</organism>
<name>A0A4R3JQ29_9RHOB</name>
<reference evidence="1 2" key="1">
    <citation type="submission" date="2019-03" db="EMBL/GenBank/DDBJ databases">
        <title>Genomic Encyclopedia of Type Strains, Phase IV (KMG-IV): sequencing the most valuable type-strain genomes for metagenomic binning, comparative biology and taxonomic classification.</title>
        <authorList>
            <person name="Goeker M."/>
        </authorList>
    </citation>
    <scope>NUCLEOTIDE SEQUENCE [LARGE SCALE GENOMIC DNA]</scope>
    <source>
        <strain evidence="1 2">DSM 104836</strain>
    </source>
</reference>
<dbReference type="Gene3D" id="3.40.50.300">
    <property type="entry name" value="P-loop containing nucleotide triphosphate hydrolases"/>
    <property type="match status" value="1"/>
</dbReference>
<dbReference type="InterPro" id="IPR027417">
    <property type="entry name" value="P-loop_NTPase"/>
</dbReference>
<protein>
    <submittedName>
        <fullName evidence="1">Protein ImuA</fullName>
    </submittedName>
</protein>
<dbReference type="SUPFAM" id="SSF52540">
    <property type="entry name" value="P-loop containing nucleoside triphosphate hydrolases"/>
    <property type="match status" value="1"/>
</dbReference>
<sequence length="193" mass="21025">MGRSMQSDQITTDFPAVFPLRGHRTHEVCGPGAAGFAAACFAAVEGPVLWAVEDWRQDGLNPVALSEFRDPGQLLTARCKTQTDVLAVAEEGLRDGALGLVVAEISQPIGLTEGRRLQLAATAGKTPGLLIVPEGMGSNAAETRWRCAPYFDRQDSTLLRWSLIKNKKGTLVDWVVRWDVASRRIIVVSKVRE</sequence>
<gene>
    <name evidence="1" type="ORF">EDD52_101354</name>
</gene>
<dbReference type="Proteomes" id="UP000295696">
    <property type="component" value="Unassembled WGS sequence"/>
</dbReference>
<comment type="caution">
    <text evidence="1">The sequence shown here is derived from an EMBL/GenBank/DDBJ whole genome shotgun (WGS) entry which is preliminary data.</text>
</comment>
<evidence type="ECO:0000313" key="2">
    <source>
        <dbReference type="Proteomes" id="UP000295696"/>
    </source>
</evidence>
<evidence type="ECO:0000313" key="1">
    <source>
        <dbReference type="EMBL" id="TCS67259.1"/>
    </source>
</evidence>
<keyword evidence="2" id="KW-1185">Reference proteome</keyword>
<proteinExistence type="predicted"/>
<dbReference type="EMBL" id="SLZU01000001">
    <property type="protein sequence ID" value="TCS67259.1"/>
    <property type="molecule type" value="Genomic_DNA"/>
</dbReference>
<accession>A0A4R3JQ29</accession>